<dbReference type="AlphaFoldDB" id="A0A0G4IC20"/>
<dbReference type="PROSITE" id="PS51977">
    <property type="entry name" value="WGR"/>
    <property type="match status" value="1"/>
</dbReference>
<feature type="region of interest" description="Disordered" evidence="1">
    <location>
        <begin position="60"/>
        <end position="108"/>
    </location>
</feature>
<feature type="domain" description="WGR" evidence="2">
    <location>
        <begin position="93"/>
        <end position="181"/>
    </location>
</feature>
<gene>
    <name evidence="3" type="ORF">Cvel_13017</name>
</gene>
<dbReference type="InterPro" id="IPR018958">
    <property type="entry name" value="Knr4/Smi1-like_dom"/>
</dbReference>
<feature type="compositionally biased region" description="Acidic residues" evidence="1">
    <location>
        <begin position="168"/>
        <end position="193"/>
    </location>
</feature>
<reference evidence="3" key="1">
    <citation type="submission" date="2014-11" db="EMBL/GenBank/DDBJ databases">
        <authorList>
            <person name="Otto D Thomas"/>
            <person name="Naeem Raeece"/>
        </authorList>
    </citation>
    <scope>NUCLEOTIDE SEQUENCE</scope>
</reference>
<dbReference type="PANTHER" id="PTHR30634:SF13">
    <property type="entry name" value="PROTEIN YEHF"/>
    <property type="match status" value="1"/>
</dbReference>
<evidence type="ECO:0000313" key="3">
    <source>
        <dbReference type="EMBL" id="CEM54752.1"/>
    </source>
</evidence>
<dbReference type="Pfam" id="PF09346">
    <property type="entry name" value="SMI1_KNR4"/>
    <property type="match status" value="1"/>
</dbReference>
<dbReference type="InterPro" id="IPR037883">
    <property type="entry name" value="Knr4/Smi1-like_sf"/>
</dbReference>
<dbReference type="EMBL" id="CDMZ01005813">
    <property type="protein sequence ID" value="CEM54752.1"/>
    <property type="molecule type" value="Genomic_DNA"/>
</dbReference>
<name>A0A0G4IC20_9ALVE</name>
<dbReference type="PANTHER" id="PTHR30634">
    <property type="entry name" value="OUTER MEMBRANE LOLAB LIPOPROTEIN INSERTION APPARATUS"/>
    <property type="match status" value="1"/>
</dbReference>
<dbReference type="InterPro" id="IPR008893">
    <property type="entry name" value="WGR_domain"/>
</dbReference>
<dbReference type="InterPro" id="IPR050458">
    <property type="entry name" value="LolB"/>
</dbReference>
<protein>
    <recommendedName>
        <fullName evidence="2">WGR domain-containing protein</fullName>
    </recommendedName>
</protein>
<feature type="region of interest" description="Disordered" evidence="1">
    <location>
        <begin position="163"/>
        <end position="193"/>
    </location>
</feature>
<accession>A0A0G4IC20</accession>
<dbReference type="SUPFAM" id="SSF160631">
    <property type="entry name" value="SMI1/KNR4-like"/>
    <property type="match status" value="1"/>
</dbReference>
<dbReference type="Pfam" id="PF05406">
    <property type="entry name" value="WGR"/>
    <property type="match status" value="2"/>
</dbReference>
<dbReference type="SMART" id="SM00773">
    <property type="entry name" value="WGR"/>
    <property type="match status" value="2"/>
</dbReference>
<feature type="compositionally biased region" description="Basic and acidic residues" evidence="1">
    <location>
        <begin position="80"/>
        <end position="97"/>
    </location>
</feature>
<dbReference type="VEuPathDB" id="CryptoDB:Cvel_13017"/>
<evidence type="ECO:0000256" key="1">
    <source>
        <dbReference type="SAM" id="MobiDB-lite"/>
    </source>
</evidence>
<dbReference type="Gene3D" id="2.20.140.10">
    <property type="entry name" value="WGR domain"/>
    <property type="match status" value="2"/>
</dbReference>
<dbReference type="CDD" id="cd07996">
    <property type="entry name" value="WGR_MMR_like"/>
    <property type="match status" value="2"/>
</dbReference>
<proteinExistence type="predicted"/>
<organism evidence="3">
    <name type="scientific">Chromera velia CCMP2878</name>
    <dbReference type="NCBI Taxonomy" id="1169474"/>
    <lineage>
        <taxon>Eukaryota</taxon>
        <taxon>Sar</taxon>
        <taxon>Alveolata</taxon>
        <taxon>Colpodellida</taxon>
        <taxon>Chromeraceae</taxon>
        <taxon>Chromera</taxon>
    </lineage>
</organism>
<dbReference type="InterPro" id="IPR049809">
    <property type="entry name" value="YehF/YfeS-like_WGR"/>
</dbReference>
<dbReference type="InterPro" id="IPR036930">
    <property type="entry name" value="WGR_dom_sf"/>
</dbReference>
<evidence type="ECO:0000259" key="2">
    <source>
        <dbReference type="PROSITE" id="PS51977"/>
    </source>
</evidence>
<dbReference type="SMART" id="SM00860">
    <property type="entry name" value="SMI1_KNR4"/>
    <property type="match status" value="1"/>
</dbReference>
<dbReference type="SUPFAM" id="SSF142921">
    <property type="entry name" value="WGR domain-like"/>
    <property type="match status" value="1"/>
</dbReference>
<dbReference type="Gene3D" id="3.40.1580.10">
    <property type="entry name" value="SMI1/KNR4-like"/>
    <property type="match status" value="1"/>
</dbReference>
<sequence>MAACRFECKAGGSSKFWEISTDEKTTTIRFGKIGTDGVTQIKAHGSAAEAEKYEATQKASKLKKGYKEVVTSGTAKRKAPAPDEPPKKSKADSEKVTGGDAPSTSSLKKHLTMDEKFWEIVLAGSKTTVRFGKIGTSGSTSVKEHKDAPSAKKFYDKMVAEKTGKGYEEEDEDGDGDDDEDDEGNREFDPNDFWDTEYPALGPQPLTDAIVSEVESRLGFKLPRDYVEFFKQTQNGGTPKRTCYEEEVGSISNMYGIGTGDGETLVGMSDNWLNEWEYPNDCVYFAETPSAGHDMVAFDYSECGPQGSPSVVNIDQEGDYERNKIADSFSEFIRMLKPEEDD</sequence>